<feature type="domain" description="CCHC-type" evidence="3">
    <location>
        <begin position="292"/>
        <end position="306"/>
    </location>
</feature>
<dbReference type="PROSITE" id="PS50158">
    <property type="entry name" value="ZF_CCHC"/>
    <property type="match status" value="1"/>
</dbReference>
<evidence type="ECO:0000259" key="3">
    <source>
        <dbReference type="PROSITE" id="PS50158"/>
    </source>
</evidence>
<gene>
    <name evidence="4" type="ORF">OSB04_006844</name>
</gene>
<organism evidence="4 5">
    <name type="scientific">Centaurea solstitialis</name>
    <name type="common">yellow star-thistle</name>
    <dbReference type="NCBI Taxonomy" id="347529"/>
    <lineage>
        <taxon>Eukaryota</taxon>
        <taxon>Viridiplantae</taxon>
        <taxon>Streptophyta</taxon>
        <taxon>Embryophyta</taxon>
        <taxon>Tracheophyta</taxon>
        <taxon>Spermatophyta</taxon>
        <taxon>Magnoliopsida</taxon>
        <taxon>eudicotyledons</taxon>
        <taxon>Gunneridae</taxon>
        <taxon>Pentapetalae</taxon>
        <taxon>asterids</taxon>
        <taxon>campanulids</taxon>
        <taxon>Asterales</taxon>
        <taxon>Asteraceae</taxon>
        <taxon>Carduoideae</taxon>
        <taxon>Cardueae</taxon>
        <taxon>Centaureinae</taxon>
        <taxon>Centaurea</taxon>
    </lineage>
</organism>
<evidence type="ECO:0000313" key="5">
    <source>
        <dbReference type="Proteomes" id="UP001172457"/>
    </source>
</evidence>
<reference evidence="4" key="1">
    <citation type="submission" date="2023-03" db="EMBL/GenBank/DDBJ databases">
        <title>Chromosome-scale reference genome and RAD-based genetic map of yellow starthistle (Centaurea solstitialis) reveal putative structural variation and QTLs associated with invader traits.</title>
        <authorList>
            <person name="Reatini B."/>
            <person name="Cang F.A."/>
            <person name="Jiang Q."/>
            <person name="Mckibben M.T.W."/>
            <person name="Barker M.S."/>
            <person name="Rieseberg L.H."/>
            <person name="Dlugosch K.M."/>
        </authorList>
    </citation>
    <scope>NUCLEOTIDE SEQUENCE</scope>
    <source>
        <strain evidence="4">CAN-66</strain>
        <tissue evidence="4">Leaf</tissue>
    </source>
</reference>
<keyword evidence="1" id="KW-0863">Zinc-finger</keyword>
<keyword evidence="1" id="KW-0479">Metal-binding</keyword>
<dbReference type="InterPro" id="IPR036875">
    <property type="entry name" value="Znf_CCHC_sf"/>
</dbReference>
<evidence type="ECO:0000256" key="2">
    <source>
        <dbReference type="SAM" id="MobiDB-lite"/>
    </source>
</evidence>
<feature type="compositionally biased region" description="Low complexity" evidence="2">
    <location>
        <begin position="337"/>
        <end position="347"/>
    </location>
</feature>
<feature type="region of interest" description="Disordered" evidence="2">
    <location>
        <begin position="337"/>
        <end position="387"/>
    </location>
</feature>
<dbReference type="PANTHER" id="PTHR35317">
    <property type="entry name" value="OS04G0629600 PROTEIN"/>
    <property type="match status" value="1"/>
</dbReference>
<protein>
    <recommendedName>
        <fullName evidence="3">CCHC-type domain-containing protein</fullName>
    </recommendedName>
</protein>
<dbReference type="Proteomes" id="UP001172457">
    <property type="component" value="Chromosome 2"/>
</dbReference>
<proteinExistence type="predicted"/>
<evidence type="ECO:0000256" key="1">
    <source>
        <dbReference type="PROSITE-ProRule" id="PRU00047"/>
    </source>
</evidence>
<evidence type="ECO:0000313" key="4">
    <source>
        <dbReference type="EMBL" id="KAJ9561684.1"/>
    </source>
</evidence>
<keyword evidence="5" id="KW-1185">Reference proteome</keyword>
<dbReference type="EMBL" id="JARYMX010000002">
    <property type="protein sequence ID" value="KAJ9561684.1"/>
    <property type="molecule type" value="Genomic_DNA"/>
</dbReference>
<dbReference type="GO" id="GO:0003676">
    <property type="term" value="F:nucleic acid binding"/>
    <property type="evidence" value="ECO:0007669"/>
    <property type="project" value="InterPro"/>
</dbReference>
<dbReference type="GO" id="GO:0008270">
    <property type="term" value="F:zinc ion binding"/>
    <property type="evidence" value="ECO:0007669"/>
    <property type="project" value="UniProtKB-KW"/>
</dbReference>
<dbReference type="InterPro" id="IPR001878">
    <property type="entry name" value="Znf_CCHC"/>
</dbReference>
<keyword evidence="1" id="KW-0862">Zinc</keyword>
<accession>A0AA38TKH4</accession>
<dbReference type="SUPFAM" id="SSF57756">
    <property type="entry name" value="Retrovirus zinc finger-like domains"/>
    <property type="match status" value="1"/>
</dbReference>
<sequence length="387" mass="44298">MEGMESMMVSKVPILKPNEFDMWKIRIKKYMLLTDYAMWDIIENGPIERHPGEDGVVPLLRTDADRKIRQSEMKALSTLLLAIPNEYQHQFANCGNAKILWEALEKRFAGSKSSKRNQKAVLKQQYENFMSSKNESMTQTFDRFNKLIGELATVGVKMDNDDLNRKFLRSLEWIIYTLKPKRNPLATLTILHSFLHADSTANGESGSSASISKQETEGDSVMEALFSSHAGVPLVNEDLEQIHADDLEEMDLKWQMAMITVRVNKFMRRTGRKNFGMKRDDRLGFDKSKVECYKCHGLGHFARECKGGYNQQNQHQYNHQQQNQQQQSVQQNHFNTNRAINNNRNPNLGSSQALVSQEGAGFDWSDQAEESMQNQALMAEISETSTS</sequence>
<dbReference type="AlphaFoldDB" id="A0AA38TKH4"/>
<dbReference type="PANTHER" id="PTHR35317:SF44">
    <property type="entry name" value="RNA-DIRECTED DNA POLYMERASE"/>
    <property type="match status" value="1"/>
</dbReference>
<name>A0AA38TKH4_9ASTR</name>
<feature type="compositionally biased region" description="Polar residues" evidence="2">
    <location>
        <begin position="370"/>
        <end position="387"/>
    </location>
</feature>
<comment type="caution">
    <text evidence="4">The sequence shown here is derived from an EMBL/GenBank/DDBJ whole genome shotgun (WGS) entry which is preliminary data.</text>
</comment>
<dbReference type="Pfam" id="PF14223">
    <property type="entry name" value="Retrotran_gag_2"/>
    <property type="match status" value="1"/>
</dbReference>